<comment type="caution">
    <text evidence="1">The sequence shown here is derived from an EMBL/GenBank/DDBJ whole genome shotgun (WGS) entry which is preliminary data.</text>
</comment>
<organism evidence="1 3">
    <name type="scientific">Linum tenue</name>
    <dbReference type="NCBI Taxonomy" id="586396"/>
    <lineage>
        <taxon>Eukaryota</taxon>
        <taxon>Viridiplantae</taxon>
        <taxon>Streptophyta</taxon>
        <taxon>Embryophyta</taxon>
        <taxon>Tracheophyta</taxon>
        <taxon>Spermatophyta</taxon>
        <taxon>Magnoliopsida</taxon>
        <taxon>eudicotyledons</taxon>
        <taxon>Gunneridae</taxon>
        <taxon>Pentapetalae</taxon>
        <taxon>rosids</taxon>
        <taxon>fabids</taxon>
        <taxon>Malpighiales</taxon>
        <taxon>Linaceae</taxon>
        <taxon>Linum</taxon>
    </lineage>
</organism>
<proteinExistence type="predicted"/>
<keyword evidence="3" id="KW-1185">Reference proteome</keyword>
<evidence type="ECO:0000313" key="2">
    <source>
        <dbReference type="EMBL" id="CAI0426305.1"/>
    </source>
</evidence>
<reference evidence="1" key="1">
    <citation type="submission" date="2022-08" db="EMBL/GenBank/DDBJ databases">
        <authorList>
            <person name="Gutierrez-Valencia J."/>
        </authorList>
    </citation>
    <scope>NUCLEOTIDE SEQUENCE</scope>
</reference>
<gene>
    <name evidence="1" type="ORF">LITE_LOCUS20706</name>
    <name evidence="2" type="ORF">LITE_LOCUS20730</name>
</gene>
<dbReference type="AlphaFoldDB" id="A0AAV0KVQ6"/>
<protein>
    <submittedName>
        <fullName evidence="1">Uncharacterized protein</fullName>
    </submittedName>
</protein>
<evidence type="ECO:0000313" key="3">
    <source>
        <dbReference type="Proteomes" id="UP001154282"/>
    </source>
</evidence>
<sequence>MQFQWNNSQVIGKSGSTELLGFFVQQSHRSNSITWLVEKSSASGFILQPVGRSDSSSIRQHLTAGVTGSLG</sequence>
<dbReference type="EMBL" id="CAMGYJ010000005">
    <property type="protein sequence ID" value="CAI0426305.1"/>
    <property type="molecule type" value="Genomic_DNA"/>
</dbReference>
<dbReference type="EMBL" id="CAMGYJ010000005">
    <property type="protein sequence ID" value="CAI0426252.1"/>
    <property type="molecule type" value="Genomic_DNA"/>
</dbReference>
<evidence type="ECO:0000313" key="1">
    <source>
        <dbReference type="EMBL" id="CAI0426252.1"/>
    </source>
</evidence>
<name>A0AAV0KVQ6_9ROSI</name>
<dbReference type="Proteomes" id="UP001154282">
    <property type="component" value="Unassembled WGS sequence"/>
</dbReference>
<accession>A0AAV0KVQ6</accession>